<dbReference type="GO" id="GO:0019303">
    <property type="term" value="P:D-ribose catabolic process"/>
    <property type="evidence" value="ECO:0007669"/>
    <property type="project" value="UniProtKB-UniRule"/>
</dbReference>
<feature type="binding site" evidence="9">
    <location>
        <position position="230"/>
    </location>
    <ligand>
        <name>K(+)</name>
        <dbReference type="ChEBI" id="CHEBI:29103"/>
    </ligand>
</feature>
<dbReference type="PANTHER" id="PTHR10584:SF166">
    <property type="entry name" value="RIBOKINASE"/>
    <property type="match status" value="1"/>
</dbReference>
<feature type="binding site" evidence="9">
    <location>
        <position position="234"/>
    </location>
    <ligand>
        <name>substrate</name>
    </ligand>
</feature>
<dbReference type="CDD" id="cd01174">
    <property type="entry name" value="ribokinase"/>
    <property type="match status" value="1"/>
</dbReference>
<evidence type="ECO:0000256" key="1">
    <source>
        <dbReference type="ARBA" id="ARBA00022679"/>
    </source>
</evidence>
<dbReference type="PRINTS" id="PR00990">
    <property type="entry name" value="RIBOKINASE"/>
</dbReference>
<dbReference type="GO" id="GO:0005524">
    <property type="term" value="F:ATP binding"/>
    <property type="evidence" value="ECO:0007669"/>
    <property type="project" value="UniProtKB-UniRule"/>
</dbReference>
<dbReference type="InterPro" id="IPR011611">
    <property type="entry name" value="PfkB_dom"/>
</dbReference>
<keyword evidence="3 9" id="KW-0547">Nucleotide-binding</keyword>
<keyword evidence="9" id="KW-0963">Cytoplasm</keyword>
<keyword evidence="2 9" id="KW-0479">Metal-binding</keyword>
<comment type="pathway">
    <text evidence="9">Carbohydrate metabolism; D-ribose degradation; D-ribose 5-phosphate from beta-D-ribopyranose: step 2/2.</text>
</comment>
<organism evidence="11 12">
    <name type="scientific">Roseovarius azorensis</name>
    <dbReference type="NCBI Taxonomy" id="1287727"/>
    <lineage>
        <taxon>Bacteria</taxon>
        <taxon>Pseudomonadati</taxon>
        <taxon>Pseudomonadota</taxon>
        <taxon>Alphaproteobacteria</taxon>
        <taxon>Rhodobacterales</taxon>
        <taxon>Roseobacteraceae</taxon>
        <taxon>Roseovarius</taxon>
    </lineage>
</organism>
<accession>A0A1H7KCA4</accession>
<evidence type="ECO:0000256" key="3">
    <source>
        <dbReference type="ARBA" id="ARBA00022741"/>
    </source>
</evidence>
<comment type="catalytic activity">
    <reaction evidence="9">
        <text>D-ribose + ATP = D-ribose 5-phosphate + ADP + H(+)</text>
        <dbReference type="Rhea" id="RHEA:13697"/>
        <dbReference type="ChEBI" id="CHEBI:15378"/>
        <dbReference type="ChEBI" id="CHEBI:30616"/>
        <dbReference type="ChEBI" id="CHEBI:47013"/>
        <dbReference type="ChEBI" id="CHEBI:78346"/>
        <dbReference type="ChEBI" id="CHEBI:456216"/>
        <dbReference type="EC" id="2.7.1.15"/>
    </reaction>
</comment>
<feature type="binding site" evidence="9">
    <location>
        <begin position="233"/>
        <end position="234"/>
    </location>
    <ligand>
        <name>ATP</name>
        <dbReference type="ChEBI" id="CHEBI:30616"/>
    </ligand>
</feature>
<dbReference type="STRING" id="1287727.SAMN05443999_102378"/>
<comment type="similarity">
    <text evidence="9">Belongs to the carbohydrate kinase PfkB family. Ribokinase subfamily.</text>
</comment>
<keyword evidence="4 9" id="KW-0418">Kinase</keyword>
<name>A0A1H7KCA4_9RHOB</name>
<evidence type="ECO:0000256" key="2">
    <source>
        <dbReference type="ARBA" id="ARBA00022723"/>
    </source>
</evidence>
<evidence type="ECO:0000256" key="8">
    <source>
        <dbReference type="ARBA" id="ARBA00023277"/>
    </source>
</evidence>
<feature type="binding site" evidence="9">
    <location>
        <begin position="37"/>
        <end position="41"/>
    </location>
    <ligand>
        <name>substrate</name>
    </ligand>
</feature>
<dbReference type="PANTHER" id="PTHR10584">
    <property type="entry name" value="SUGAR KINASE"/>
    <property type="match status" value="1"/>
</dbReference>
<sequence length="287" mass="29389">MIYNLGSINADHIYRLPHLPRPGETLAADSYARMLGGKGANQSVAVARAGAGVRHIGAVGPDGDWLIAALAGHGVDVSDVARSAAPSGHAVIHVDAAGENAIVIWPGANRALRPADVAAALDGAGPGDWLLLQNETSLQVETAQLAHDRGMRIACSAAPFGPDAVRAVLPYVTLLILNAVEADQLRAALGRVEVPQLLITRGAQGAEWRDLTHDDCVTVPAFSVDVVDTTGAGDTFAGYAVAGLSQGMNPAAALTRAAAAAALQVTRPGTAEAIPDLSDVLAFMAQK</sequence>
<dbReference type="RefSeq" id="WP_093033010.1">
    <property type="nucleotide sequence ID" value="NZ_FOAG01000002.1"/>
</dbReference>
<dbReference type="HAMAP" id="MF_01987">
    <property type="entry name" value="Ribokinase"/>
    <property type="match status" value="1"/>
</dbReference>
<feature type="binding site" evidence="9">
    <location>
        <position position="269"/>
    </location>
    <ligand>
        <name>K(+)</name>
        <dbReference type="ChEBI" id="CHEBI:29103"/>
    </ligand>
</feature>
<comment type="cofactor">
    <cofactor evidence="9">
        <name>Mg(2+)</name>
        <dbReference type="ChEBI" id="CHEBI:18420"/>
    </cofactor>
    <text evidence="9">Requires a divalent cation, most likely magnesium in vivo, as an electrophilic catalyst to aid phosphoryl group transfer. It is the chelate of the metal and the nucleotide that is the actual substrate.</text>
</comment>
<dbReference type="Pfam" id="PF00294">
    <property type="entry name" value="PfkB"/>
    <property type="match status" value="1"/>
</dbReference>
<dbReference type="InterPro" id="IPR011877">
    <property type="entry name" value="Ribokinase"/>
</dbReference>
<dbReference type="Gene3D" id="3.40.1190.20">
    <property type="match status" value="1"/>
</dbReference>
<keyword evidence="5 9" id="KW-0067">ATP-binding</keyword>
<feature type="binding site" evidence="9">
    <location>
        <position position="264"/>
    </location>
    <ligand>
        <name>K(+)</name>
        <dbReference type="ChEBI" id="CHEBI:29103"/>
    </ligand>
</feature>
<evidence type="ECO:0000256" key="5">
    <source>
        <dbReference type="ARBA" id="ARBA00022840"/>
    </source>
</evidence>
<comment type="function">
    <text evidence="9">Catalyzes the phosphorylation of ribose at O-5 in a reaction requiring ATP and magnesium. The resulting D-ribose-5-phosphate can then be used either for sythesis of nucleotides, histidine, and tryptophan, or as a component of the pentose phosphate pathway.</text>
</comment>
<evidence type="ECO:0000259" key="10">
    <source>
        <dbReference type="Pfam" id="PF00294"/>
    </source>
</evidence>
<evidence type="ECO:0000256" key="9">
    <source>
        <dbReference type="HAMAP-Rule" id="MF_01987"/>
    </source>
</evidence>
<dbReference type="InterPro" id="IPR029056">
    <property type="entry name" value="Ribokinase-like"/>
</dbReference>
<gene>
    <name evidence="9" type="primary">rbsK</name>
    <name evidence="11" type="ORF">SAMN05443999_102378</name>
</gene>
<dbReference type="SUPFAM" id="SSF53613">
    <property type="entry name" value="Ribokinase-like"/>
    <property type="match status" value="1"/>
</dbReference>
<dbReference type="Proteomes" id="UP000199582">
    <property type="component" value="Unassembled WGS sequence"/>
</dbReference>
<dbReference type="EC" id="2.7.1.15" evidence="9"/>
<feature type="binding site" evidence="9">
    <location>
        <position position="228"/>
    </location>
    <ligand>
        <name>K(+)</name>
        <dbReference type="ChEBI" id="CHEBI:29103"/>
    </ligand>
</feature>
<dbReference type="GO" id="GO:0005737">
    <property type="term" value="C:cytoplasm"/>
    <property type="evidence" value="ECO:0007669"/>
    <property type="project" value="UniProtKB-SubCell"/>
</dbReference>
<keyword evidence="8 9" id="KW-0119">Carbohydrate metabolism</keyword>
<keyword evidence="1 9" id="KW-0808">Transferase</keyword>
<evidence type="ECO:0000256" key="7">
    <source>
        <dbReference type="ARBA" id="ARBA00022958"/>
    </source>
</evidence>
<keyword evidence="6 9" id="KW-0460">Magnesium</keyword>
<evidence type="ECO:0000256" key="4">
    <source>
        <dbReference type="ARBA" id="ARBA00022777"/>
    </source>
</evidence>
<dbReference type="AlphaFoldDB" id="A0A1H7KCA4"/>
<evidence type="ECO:0000256" key="6">
    <source>
        <dbReference type="ARBA" id="ARBA00022842"/>
    </source>
</evidence>
<feature type="binding site" evidence="9">
    <location>
        <position position="267"/>
    </location>
    <ligand>
        <name>K(+)</name>
        <dbReference type="ChEBI" id="CHEBI:29103"/>
    </ligand>
</feature>
<dbReference type="OrthoDB" id="9792663at2"/>
<dbReference type="GO" id="GO:0046872">
    <property type="term" value="F:metal ion binding"/>
    <property type="evidence" value="ECO:0007669"/>
    <property type="project" value="UniProtKB-KW"/>
</dbReference>
<comment type="activity regulation">
    <text evidence="9">Activated by a monovalent cation that binds near, but not in, the active site. The most likely occupant of the site in vivo is potassium. Ion binding induces a conformational change that may alter substrate affinity.</text>
</comment>
<dbReference type="EMBL" id="FOAG01000002">
    <property type="protein sequence ID" value="SEK84174.1"/>
    <property type="molecule type" value="Genomic_DNA"/>
</dbReference>
<comment type="caution">
    <text evidence="9">Lacks conserved residue(s) required for the propagation of feature annotation.</text>
</comment>
<keyword evidence="7 9" id="KW-0630">Potassium</keyword>
<comment type="subcellular location">
    <subcellularLocation>
        <location evidence="9">Cytoplasm</location>
    </subcellularLocation>
</comment>
<dbReference type="GO" id="GO:0004747">
    <property type="term" value="F:ribokinase activity"/>
    <property type="evidence" value="ECO:0007669"/>
    <property type="project" value="UniProtKB-UniRule"/>
</dbReference>
<dbReference type="UniPathway" id="UPA00916">
    <property type="reaction ID" value="UER00889"/>
</dbReference>
<comment type="subunit">
    <text evidence="9">Homodimer.</text>
</comment>
<dbReference type="InterPro" id="IPR002139">
    <property type="entry name" value="Ribo/fructo_kinase"/>
</dbReference>
<feature type="binding site" evidence="9">
    <location>
        <begin position="200"/>
        <end position="205"/>
    </location>
    <ligand>
        <name>ATP</name>
        <dbReference type="ChEBI" id="CHEBI:30616"/>
    </ligand>
</feature>
<feature type="domain" description="Carbohydrate kinase PfkB" evidence="10">
    <location>
        <begin position="5"/>
        <end position="276"/>
    </location>
</feature>
<reference evidence="11 12" key="1">
    <citation type="submission" date="2016-10" db="EMBL/GenBank/DDBJ databases">
        <authorList>
            <person name="de Groot N.N."/>
        </authorList>
    </citation>
    <scope>NUCLEOTIDE SEQUENCE [LARGE SCALE GENOMIC DNA]</scope>
    <source>
        <strain evidence="11 12">DSM 100674</strain>
    </source>
</reference>
<feature type="binding site" evidence="9">
    <location>
        <position position="178"/>
    </location>
    <ligand>
        <name>ATP</name>
        <dbReference type="ChEBI" id="CHEBI:30616"/>
    </ligand>
</feature>
<protein>
    <recommendedName>
        <fullName evidence="9">Ribokinase</fullName>
        <shortName evidence="9">RK</shortName>
        <ecNumber evidence="9">2.7.1.15</ecNumber>
    </recommendedName>
</protein>
<evidence type="ECO:0000313" key="11">
    <source>
        <dbReference type="EMBL" id="SEK84174.1"/>
    </source>
</evidence>
<keyword evidence="12" id="KW-1185">Reference proteome</keyword>
<feature type="binding site" evidence="9">
    <location>
        <position position="135"/>
    </location>
    <ligand>
        <name>substrate</name>
    </ligand>
</feature>
<feature type="binding site" evidence="9">
    <location>
        <begin position="9"/>
        <end position="11"/>
    </location>
    <ligand>
        <name>substrate</name>
    </ligand>
</feature>
<feature type="active site" description="Proton acceptor" evidence="9">
    <location>
        <position position="234"/>
    </location>
</feature>
<evidence type="ECO:0000313" key="12">
    <source>
        <dbReference type="Proteomes" id="UP000199582"/>
    </source>
</evidence>
<proteinExistence type="inferred from homology"/>